<feature type="region of interest" description="Disordered" evidence="1">
    <location>
        <begin position="21"/>
        <end position="46"/>
    </location>
</feature>
<keyword evidence="3" id="KW-1185">Reference proteome</keyword>
<protein>
    <submittedName>
        <fullName evidence="2">Uncharacterized protein</fullName>
    </submittedName>
</protein>
<sequence>MGQPQQPFYCQHLTQAEPLGAEMRHRLCSSRSIEREEPRDEPLSQH</sequence>
<feature type="compositionally biased region" description="Basic and acidic residues" evidence="1">
    <location>
        <begin position="32"/>
        <end position="46"/>
    </location>
</feature>
<dbReference type="RefSeq" id="WP_009147722.1">
    <property type="nucleotide sequence ID" value="NZ_CP121471.1"/>
</dbReference>
<reference evidence="3" key="1">
    <citation type="submission" date="2011-06" db="EMBL/GenBank/DDBJ databases">
        <authorList>
            <consortium name="US DOE Joint Genome Institute (JGI-PGF)"/>
            <person name="Lucas S."/>
            <person name="Han J."/>
            <person name="Lapidus A."/>
            <person name="Cheng J.-F."/>
            <person name="Goodwin L."/>
            <person name="Pitluck S."/>
            <person name="Peters L."/>
            <person name="Land M.L."/>
            <person name="Hauser L."/>
            <person name="Vogl K."/>
            <person name="Liu Z."/>
            <person name="Overmann J."/>
            <person name="Frigaard N.-U."/>
            <person name="Bryant D.A."/>
            <person name="Woyke T.J."/>
        </authorList>
    </citation>
    <scope>NUCLEOTIDE SEQUENCE [LARGE SCALE GENOMIC DNA]</scope>
    <source>
        <strain evidence="3">970</strain>
    </source>
</reference>
<dbReference type="EMBL" id="JH603168">
    <property type="protein sequence ID" value="EIC23639.1"/>
    <property type="molecule type" value="Genomic_DNA"/>
</dbReference>
<dbReference type="HOGENOM" id="CLU_3190153_0_0_6"/>
<dbReference type="STRING" id="631362.Thi970DRAFT_01320"/>
<proteinExistence type="predicted"/>
<dbReference type="AlphaFoldDB" id="H8YYW3"/>
<evidence type="ECO:0000313" key="3">
    <source>
        <dbReference type="Proteomes" id="UP000002964"/>
    </source>
</evidence>
<evidence type="ECO:0000313" key="2">
    <source>
        <dbReference type="EMBL" id="EIC23639.1"/>
    </source>
</evidence>
<organism evidence="2 3">
    <name type="scientific">Thiorhodovibrio frisius</name>
    <dbReference type="NCBI Taxonomy" id="631362"/>
    <lineage>
        <taxon>Bacteria</taxon>
        <taxon>Pseudomonadati</taxon>
        <taxon>Pseudomonadota</taxon>
        <taxon>Gammaproteobacteria</taxon>
        <taxon>Chromatiales</taxon>
        <taxon>Chromatiaceae</taxon>
        <taxon>Thiorhodovibrio</taxon>
    </lineage>
</organism>
<accession>H8YYW3</accession>
<dbReference type="Proteomes" id="UP000002964">
    <property type="component" value="Unassembled WGS sequence"/>
</dbReference>
<name>H8YYW3_9GAMM</name>
<gene>
    <name evidence="2" type="ORF">Thi970DRAFT_01320</name>
</gene>
<evidence type="ECO:0000256" key="1">
    <source>
        <dbReference type="SAM" id="MobiDB-lite"/>
    </source>
</evidence>
<reference evidence="2 3" key="2">
    <citation type="submission" date="2011-11" db="EMBL/GenBank/DDBJ databases">
        <authorList>
            <consortium name="US DOE Joint Genome Institute"/>
            <person name="Lucas S."/>
            <person name="Han J."/>
            <person name="Lapidus A."/>
            <person name="Cheng J.-F."/>
            <person name="Goodwin L."/>
            <person name="Pitluck S."/>
            <person name="Peters L."/>
            <person name="Ovchinnikova G."/>
            <person name="Zhang X."/>
            <person name="Detter J.C."/>
            <person name="Han C."/>
            <person name="Tapia R."/>
            <person name="Land M."/>
            <person name="Hauser L."/>
            <person name="Kyrpides N."/>
            <person name="Ivanova N."/>
            <person name="Pagani I."/>
            <person name="Vogl K."/>
            <person name="Liu Z."/>
            <person name="Overmann J."/>
            <person name="Frigaard N.-U."/>
            <person name="Bryant D."/>
            <person name="Woyke T."/>
        </authorList>
    </citation>
    <scope>NUCLEOTIDE SEQUENCE [LARGE SCALE GENOMIC DNA]</scope>
    <source>
        <strain evidence="2 3">970</strain>
    </source>
</reference>